<reference evidence="2" key="2">
    <citation type="submission" date="2014-07" db="EMBL/GenBank/DDBJ databases">
        <authorList>
            <person name="Hull J."/>
        </authorList>
    </citation>
    <scope>NUCLEOTIDE SEQUENCE</scope>
</reference>
<accession>A0A0A9ZFN1</accession>
<protein>
    <submittedName>
        <fullName evidence="2">Uncharacterized protein</fullName>
    </submittedName>
</protein>
<organism evidence="2">
    <name type="scientific">Lygus hesperus</name>
    <name type="common">Western plant bug</name>
    <dbReference type="NCBI Taxonomy" id="30085"/>
    <lineage>
        <taxon>Eukaryota</taxon>
        <taxon>Metazoa</taxon>
        <taxon>Ecdysozoa</taxon>
        <taxon>Arthropoda</taxon>
        <taxon>Hexapoda</taxon>
        <taxon>Insecta</taxon>
        <taxon>Pterygota</taxon>
        <taxon>Neoptera</taxon>
        <taxon>Paraneoptera</taxon>
        <taxon>Hemiptera</taxon>
        <taxon>Heteroptera</taxon>
        <taxon>Panheteroptera</taxon>
        <taxon>Cimicomorpha</taxon>
        <taxon>Miridae</taxon>
        <taxon>Mirini</taxon>
        <taxon>Lygus</taxon>
    </lineage>
</organism>
<dbReference type="AlphaFoldDB" id="A0A0A9ZFN1"/>
<gene>
    <name evidence="2" type="ORF">CM83_59679</name>
</gene>
<evidence type="ECO:0000313" key="2">
    <source>
        <dbReference type="EMBL" id="JAG42258.1"/>
    </source>
</evidence>
<sequence length="152" mass="16196">MATAGGVKSSNHANIALCSSHSSNSNSSGKIHKSHVTVVVASATTVGSNGTNSNNNNNNNSSSNNSSSGNTRSNSNSAKDHSNNSMCNVVNDLQDIVQRLKMDSDENVRRATQDACNEIVHAERLLQADSRHALQLFDADAAREKEEQVMLE</sequence>
<reference evidence="2" key="1">
    <citation type="journal article" date="2014" name="PLoS ONE">
        <title>Transcriptome-Based Identification of ABC Transporters in the Western Tarnished Plant Bug Lygus hesperus.</title>
        <authorList>
            <person name="Hull J.J."/>
            <person name="Chaney K."/>
            <person name="Geib S.M."/>
            <person name="Fabrick J.A."/>
            <person name="Brent C.S."/>
            <person name="Walsh D."/>
            <person name="Lavine L.C."/>
        </authorList>
    </citation>
    <scope>NUCLEOTIDE SEQUENCE</scope>
</reference>
<feature type="region of interest" description="Disordered" evidence="1">
    <location>
        <begin position="44"/>
        <end position="90"/>
    </location>
</feature>
<evidence type="ECO:0000256" key="1">
    <source>
        <dbReference type="SAM" id="MobiDB-lite"/>
    </source>
</evidence>
<feature type="compositionally biased region" description="Low complexity" evidence="1">
    <location>
        <begin position="44"/>
        <end position="77"/>
    </location>
</feature>
<proteinExistence type="predicted"/>
<dbReference type="EMBL" id="GBHO01001346">
    <property type="protein sequence ID" value="JAG42258.1"/>
    <property type="molecule type" value="Transcribed_RNA"/>
</dbReference>
<name>A0A0A9ZFN1_LYGHE</name>